<feature type="domain" description="MsrB" evidence="10">
    <location>
        <begin position="231"/>
        <end position="353"/>
    </location>
</feature>
<comment type="function">
    <text evidence="9">Has an important function as a repair enzyme for proteins that have been inactivated by oxidation. Catalyzes the reversible oxidation-reduction of methionine sulfoxide in proteins to methionine.</text>
</comment>
<comment type="caution">
    <text evidence="11">The sequence shown here is derived from an EMBL/GenBank/DDBJ whole genome shotgun (WGS) entry which is preliminary data.</text>
</comment>
<evidence type="ECO:0000256" key="3">
    <source>
        <dbReference type="ARBA" id="ARBA00023002"/>
    </source>
</evidence>
<comment type="similarity">
    <text evidence="1 9">Belongs to the MsrA Met sulfoxide reductase family.</text>
</comment>
<dbReference type="NCBIfam" id="TIGR00401">
    <property type="entry name" value="msrA"/>
    <property type="match status" value="1"/>
</dbReference>
<evidence type="ECO:0000259" key="10">
    <source>
        <dbReference type="PROSITE" id="PS51790"/>
    </source>
</evidence>
<dbReference type="EC" id="1.8.4.11" evidence="9"/>
<dbReference type="Gene3D" id="2.170.150.20">
    <property type="entry name" value="Peptide methionine sulfoxide reductase"/>
    <property type="match status" value="1"/>
</dbReference>
<dbReference type="FunFam" id="2.170.150.20:FF:000003">
    <property type="entry name" value="Peptide methionine sulfoxide reductase MsrB"/>
    <property type="match status" value="1"/>
</dbReference>
<comment type="similarity">
    <text evidence="2 8">Belongs to the MsrB Met sulfoxide reductase family.</text>
</comment>
<evidence type="ECO:0000256" key="8">
    <source>
        <dbReference type="HAMAP-Rule" id="MF_01400"/>
    </source>
</evidence>
<evidence type="ECO:0000256" key="4">
    <source>
        <dbReference type="ARBA" id="ARBA00023268"/>
    </source>
</evidence>
<evidence type="ECO:0000256" key="9">
    <source>
        <dbReference type="HAMAP-Rule" id="MF_01401"/>
    </source>
</evidence>
<dbReference type="NCBIfam" id="TIGR00357">
    <property type="entry name" value="peptide-methionine (R)-S-oxide reductase MsrB"/>
    <property type="match status" value="1"/>
</dbReference>
<dbReference type="GO" id="GO:0033743">
    <property type="term" value="F:peptide-methionine (R)-S-oxide reductase activity"/>
    <property type="evidence" value="ECO:0007669"/>
    <property type="project" value="UniProtKB-UniRule"/>
</dbReference>
<dbReference type="InterPro" id="IPR002569">
    <property type="entry name" value="Met_Sox_Rdtase_MsrA_dom"/>
</dbReference>
<dbReference type="Gene3D" id="3.30.1060.10">
    <property type="entry name" value="Peptide methionine sulphoxide reductase MsrA"/>
    <property type="match status" value="1"/>
</dbReference>
<keyword evidence="3 8" id="KW-0560">Oxidoreductase</keyword>
<dbReference type="HAMAP" id="MF_01400">
    <property type="entry name" value="MsrB"/>
    <property type="match status" value="1"/>
</dbReference>
<dbReference type="PROSITE" id="PS51790">
    <property type="entry name" value="MSRB"/>
    <property type="match status" value="1"/>
</dbReference>
<dbReference type="Pfam" id="PF01641">
    <property type="entry name" value="SelR"/>
    <property type="match status" value="1"/>
</dbReference>
<comment type="catalytic activity">
    <reaction evidence="5 9">
        <text>L-methionyl-[protein] + [thioredoxin]-disulfide + H2O = L-methionyl-(S)-S-oxide-[protein] + [thioredoxin]-dithiol</text>
        <dbReference type="Rhea" id="RHEA:14217"/>
        <dbReference type="Rhea" id="RHEA-COMP:10698"/>
        <dbReference type="Rhea" id="RHEA-COMP:10700"/>
        <dbReference type="Rhea" id="RHEA-COMP:12313"/>
        <dbReference type="Rhea" id="RHEA-COMP:12315"/>
        <dbReference type="ChEBI" id="CHEBI:15377"/>
        <dbReference type="ChEBI" id="CHEBI:16044"/>
        <dbReference type="ChEBI" id="CHEBI:29950"/>
        <dbReference type="ChEBI" id="CHEBI:44120"/>
        <dbReference type="ChEBI" id="CHEBI:50058"/>
        <dbReference type="EC" id="1.8.4.11"/>
    </reaction>
</comment>
<sequence>MIGIGLILLVAIGAFFGPKLYASMTQKSVGSEAVKTKIVDEDHALATFAGGCFWCMEPPFEKLDGVYSVISGYTGGEEKNPTYDEVSSKQTGHVEAVQIEYDPDVITYEQLLEVFWRQIDPTDAGGQFVDRGPQYVSGIFYHDKAQMKTAQQSKKELADSARFKGEIVTEIQPAKTFYKAEEYHQDYYKKNKLSYKFYRSNSGRDDFLDEAWGDDRHIKLQTNSLYPSFTDEELKDKLTDIQYKVTQEEATEEAFKNEYWDNEKEGIYVDVVSGEPLFSSKDKYKSGTGWPSFTKPLVEDNVVEVEDRTLFMARTEVRSKHADSHLGHVFEDGPKPTGLRYCLNSAALRFVPKDELEEQGYGEFVSQFGTKEEGAL</sequence>
<name>A0A0N8GGW1_9BACI</name>
<dbReference type="Proteomes" id="UP000050398">
    <property type="component" value="Unassembled WGS sequence"/>
</dbReference>
<dbReference type="InterPro" id="IPR011057">
    <property type="entry name" value="Mss4-like_sf"/>
</dbReference>
<feature type="active site" evidence="9">
    <location>
        <position position="52"/>
    </location>
</feature>
<comment type="catalytic activity">
    <reaction evidence="7 9">
        <text>[thioredoxin]-disulfide + L-methionine + H2O = L-methionine (S)-S-oxide + [thioredoxin]-dithiol</text>
        <dbReference type="Rhea" id="RHEA:19993"/>
        <dbReference type="Rhea" id="RHEA-COMP:10698"/>
        <dbReference type="Rhea" id="RHEA-COMP:10700"/>
        <dbReference type="ChEBI" id="CHEBI:15377"/>
        <dbReference type="ChEBI" id="CHEBI:29950"/>
        <dbReference type="ChEBI" id="CHEBI:50058"/>
        <dbReference type="ChEBI" id="CHEBI:57844"/>
        <dbReference type="ChEBI" id="CHEBI:58772"/>
        <dbReference type="EC" id="1.8.4.11"/>
    </reaction>
</comment>
<dbReference type="SUPFAM" id="SSF51316">
    <property type="entry name" value="Mss4-like"/>
    <property type="match status" value="1"/>
</dbReference>
<dbReference type="EC" id="1.8.4.12" evidence="8"/>
<evidence type="ECO:0000256" key="1">
    <source>
        <dbReference type="ARBA" id="ARBA00005591"/>
    </source>
</evidence>
<reference evidence="11 12" key="1">
    <citation type="submission" date="2015-08" db="EMBL/GenBank/DDBJ databases">
        <title>Draft Genome Sequence of Bacillus vietnamensis UCD-SED5.</title>
        <authorList>
            <person name="Lee R.D."/>
            <person name="Jospin G."/>
            <person name="Lang J.M."/>
            <person name="Coil D.A."/>
            <person name="Eisen J.A."/>
        </authorList>
    </citation>
    <scope>NUCLEOTIDE SEQUENCE [LARGE SCALE GENOMIC DNA]</scope>
    <source>
        <strain evidence="11 12">UCD-SED5</strain>
    </source>
</reference>
<evidence type="ECO:0000256" key="7">
    <source>
        <dbReference type="ARBA" id="ARBA00048782"/>
    </source>
</evidence>
<accession>A0A0N8GGW1</accession>
<dbReference type="Pfam" id="PF01625">
    <property type="entry name" value="PMSR"/>
    <property type="match status" value="1"/>
</dbReference>
<evidence type="ECO:0000256" key="5">
    <source>
        <dbReference type="ARBA" id="ARBA00047806"/>
    </source>
</evidence>
<dbReference type="PANTHER" id="PTHR43774:SF1">
    <property type="entry name" value="PEPTIDE METHIONINE SULFOXIDE REDUCTASE MSRA 2"/>
    <property type="match status" value="1"/>
</dbReference>
<dbReference type="SUPFAM" id="SSF55068">
    <property type="entry name" value="Peptide methionine sulfoxide reductase"/>
    <property type="match status" value="1"/>
</dbReference>
<dbReference type="eggNOG" id="COG0225">
    <property type="taxonomic scope" value="Bacteria"/>
</dbReference>
<dbReference type="InterPro" id="IPR036509">
    <property type="entry name" value="Met_Sox_Rdtase_MsrA_sf"/>
</dbReference>
<dbReference type="HAMAP" id="MF_01401">
    <property type="entry name" value="MsrA"/>
    <property type="match status" value="1"/>
</dbReference>
<comment type="caution">
    <text evidence="8">Lacks conserved residue(s) required for the propagation of feature annotation.</text>
</comment>
<feature type="active site" description="Nucleophile" evidence="8">
    <location>
        <position position="342"/>
    </location>
</feature>
<gene>
    <name evidence="8" type="primary">msrB</name>
    <name evidence="9" type="synonym">msrA</name>
    <name evidence="11" type="ORF">AM506_11555</name>
</gene>
<dbReference type="InterPro" id="IPR002579">
    <property type="entry name" value="Met_Sox_Rdtase_MsrB_dom"/>
</dbReference>
<proteinExistence type="inferred from homology"/>
<dbReference type="GO" id="GO:0008113">
    <property type="term" value="F:peptide-methionine (S)-S-oxide reductase activity"/>
    <property type="evidence" value="ECO:0007669"/>
    <property type="project" value="UniProtKB-UniRule"/>
</dbReference>
<dbReference type="PANTHER" id="PTHR43774">
    <property type="entry name" value="PEPTIDE METHIONINE SULFOXIDE REDUCTASE"/>
    <property type="match status" value="1"/>
</dbReference>
<evidence type="ECO:0000313" key="12">
    <source>
        <dbReference type="Proteomes" id="UP000050398"/>
    </source>
</evidence>
<dbReference type="GO" id="GO:0033744">
    <property type="term" value="F:L-methionine:thioredoxin-disulfide S-oxidoreductase activity"/>
    <property type="evidence" value="ECO:0007669"/>
    <property type="project" value="RHEA"/>
</dbReference>
<evidence type="ECO:0000256" key="6">
    <source>
        <dbReference type="ARBA" id="ARBA00048488"/>
    </source>
</evidence>
<dbReference type="EMBL" id="LIXZ01000007">
    <property type="protein sequence ID" value="KPL59602.1"/>
    <property type="molecule type" value="Genomic_DNA"/>
</dbReference>
<evidence type="ECO:0000313" key="11">
    <source>
        <dbReference type="EMBL" id="KPL59602.1"/>
    </source>
</evidence>
<comment type="catalytic activity">
    <reaction evidence="6 8">
        <text>L-methionyl-[protein] + [thioredoxin]-disulfide + H2O = L-methionyl-(R)-S-oxide-[protein] + [thioredoxin]-dithiol</text>
        <dbReference type="Rhea" id="RHEA:24164"/>
        <dbReference type="Rhea" id="RHEA-COMP:10698"/>
        <dbReference type="Rhea" id="RHEA-COMP:10700"/>
        <dbReference type="Rhea" id="RHEA-COMP:12313"/>
        <dbReference type="Rhea" id="RHEA-COMP:12314"/>
        <dbReference type="ChEBI" id="CHEBI:15377"/>
        <dbReference type="ChEBI" id="CHEBI:16044"/>
        <dbReference type="ChEBI" id="CHEBI:29950"/>
        <dbReference type="ChEBI" id="CHEBI:45764"/>
        <dbReference type="ChEBI" id="CHEBI:50058"/>
        <dbReference type="EC" id="1.8.4.12"/>
    </reaction>
</comment>
<keyword evidence="4" id="KW-0511">Multifunctional enzyme</keyword>
<organism evidence="11 12">
    <name type="scientific">Rossellomorea vietnamensis</name>
    <dbReference type="NCBI Taxonomy" id="218284"/>
    <lineage>
        <taxon>Bacteria</taxon>
        <taxon>Bacillati</taxon>
        <taxon>Bacillota</taxon>
        <taxon>Bacilli</taxon>
        <taxon>Bacillales</taxon>
        <taxon>Bacillaceae</taxon>
        <taxon>Rossellomorea</taxon>
    </lineage>
</organism>
<dbReference type="eggNOG" id="COG0229">
    <property type="taxonomic scope" value="Bacteria"/>
</dbReference>
<dbReference type="AlphaFoldDB" id="A0A0N8GGW1"/>
<evidence type="ECO:0000256" key="2">
    <source>
        <dbReference type="ARBA" id="ARBA00007174"/>
    </source>
</evidence>
<protein>
    <recommendedName>
        <fullName evidence="8 9">Multifunctional fusion protein</fullName>
    </recommendedName>
    <domain>
        <recommendedName>
            <fullName evidence="9">Peptide methionine sulfoxide reductase MsrA</fullName>
            <shortName evidence="9">Protein-methionine-S-oxide reductase</shortName>
            <ecNumber evidence="9">1.8.4.11</ecNumber>
        </recommendedName>
        <alternativeName>
            <fullName evidence="9">Peptide-methionine (S)-S-oxide reductase</fullName>
            <shortName evidence="9">Peptide Met(O) reductase</shortName>
        </alternativeName>
    </domain>
    <domain>
        <recommendedName>
            <fullName evidence="8">Peptide methionine sulfoxide reductase MsrB</fullName>
            <ecNumber evidence="8">1.8.4.12</ecNumber>
        </recommendedName>
        <alternativeName>
            <fullName evidence="8">Peptide-methionine (R)-S-oxide reductase</fullName>
        </alternativeName>
    </domain>
</protein>
<dbReference type="PATRIC" id="fig|218284.4.peg.4020"/>